<organism evidence="10 11">
    <name type="scientific">Bradyrhizobium japonicum</name>
    <dbReference type="NCBI Taxonomy" id="375"/>
    <lineage>
        <taxon>Bacteria</taxon>
        <taxon>Pseudomonadati</taxon>
        <taxon>Pseudomonadota</taxon>
        <taxon>Alphaproteobacteria</taxon>
        <taxon>Hyphomicrobiales</taxon>
        <taxon>Nitrobacteraceae</taxon>
        <taxon>Bradyrhizobium</taxon>
    </lineage>
</organism>
<evidence type="ECO:0000256" key="8">
    <source>
        <dbReference type="SAM" id="MobiDB-lite"/>
    </source>
</evidence>
<feature type="region of interest" description="Disordered" evidence="8">
    <location>
        <begin position="557"/>
        <end position="582"/>
    </location>
</feature>
<dbReference type="RefSeq" id="WP_085398326.1">
    <property type="nucleotide sequence ID" value="NZ_NAFL01000166.1"/>
</dbReference>
<dbReference type="PANTHER" id="PTHR30521">
    <property type="entry name" value="DEFERROCHELATASE/PEROXIDASE"/>
    <property type="match status" value="1"/>
</dbReference>
<evidence type="ECO:0000256" key="3">
    <source>
        <dbReference type="ARBA" id="ARBA00022617"/>
    </source>
</evidence>
<dbReference type="PANTHER" id="PTHR30521:SF4">
    <property type="entry name" value="DEFERROCHELATASE"/>
    <property type="match status" value="1"/>
</dbReference>
<evidence type="ECO:0000259" key="9">
    <source>
        <dbReference type="Pfam" id="PF21105"/>
    </source>
</evidence>
<keyword evidence="2" id="KW-0575">Peroxidase</keyword>
<evidence type="ECO:0000313" key="11">
    <source>
        <dbReference type="Proteomes" id="UP000193335"/>
    </source>
</evidence>
<dbReference type="GO" id="GO:0004601">
    <property type="term" value="F:peroxidase activity"/>
    <property type="evidence" value="ECO:0007669"/>
    <property type="project" value="UniProtKB-KW"/>
</dbReference>
<evidence type="ECO:0000256" key="5">
    <source>
        <dbReference type="ARBA" id="ARBA00023002"/>
    </source>
</evidence>
<reference evidence="10 11" key="1">
    <citation type="submission" date="2017-03" db="EMBL/GenBank/DDBJ databases">
        <title>Whole genome sequences of fourteen strains of Bradyrhizobium canariense and one strain of Bradyrhizobium japonicum isolated from Lupinus (Papilionoideae: Genisteae) species in Algeria.</title>
        <authorList>
            <person name="Crovadore J."/>
            <person name="Chekireb D."/>
            <person name="Brachmann A."/>
            <person name="Chablais R."/>
            <person name="Cochard B."/>
            <person name="Lefort F."/>
        </authorList>
    </citation>
    <scope>NUCLEOTIDE SEQUENCE [LARGE SCALE GENOMIC DNA]</scope>
    <source>
        <strain evidence="10 11">UBMA197</strain>
    </source>
</reference>
<dbReference type="SUPFAM" id="SSF54909">
    <property type="entry name" value="Dimeric alpha+beta barrel"/>
    <property type="match status" value="1"/>
</dbReference>
<dbReference type="PROSITE" id="PS51404">
    <property type="entry name" value="DYP_PEROXIDASE"/>
    <property type="match status" value="1"/>
</dbReference>
<keyword evidence="4" id="KW-0479">Metal-binding</keyword>
<evidence type="ECO:0000256" key="6">
    <source>
        <dbReference type="ARBA" id="ARBA00023004"/>
    </source>
</evidence>
<keyword evidence="3" id="KW-0349">Heme</keyword>
<dbReference type="InterPro" id="IPR049509">
    <property type="entry name" value="DyP_N"/>
</dbReference>
<evidence type="ECO:0000256" key="1">
    <source>
        <dbReference type="ARBA" id="ARBA00001970"/>
    </source>
</evidence>
<feature type="domain" description="DyP dimeric alpha+beta barrel" evidence="9">
    <location>
        <begin position="19"/>
        <end position="197"/>
    </location>
</feature>
<accession>A0A1Y2JXK5</accession>
<evidence type="ECO:0000256" key="4">
    <source>
        <dbReference type="ARBA" id="ARBA00022723"/>
    </source>
</evidence>
<keyword evidence="5" id="KW-0560">Oxidoreductase</keyword>
<feature type="compositionally biased region" description="Basic residues" evidence="8">
    <location>
        <begin position="568"/>
        <end position="582"/>
    </location>
</feature>
<evidence type="ECO:0000256" key="2">
    <source>
        <dbReference type="ARBA" id="ARBA00022559"/>
    </source>
</evidence>
<dbReference type="NCBIfam" id="TIGR01413">
    <property type="entry name" value="Dyp_perox_fam"/>
    <property type="match status" value="1"/>
</dbReference>
<name>A0A1Y2JXK5_BRAJP</name>
<evidence type="ECO:0000256" key="7">
    <source>
        <dbReference type="ARBA" id="ARBA00025737"/>
    </source>
</evidence>
<protein>
    <recommendedName>
        <fullName evidence="9">DyP dimeric alpha+beta barrel domain-containing protein</fullName>
    </recommendedName>
</protein>
<dbReference type="GO" id="GO:0046872">
    <property type="term" value="F:metal ion binding"/>
    <property type="evidence" value="ECO:0007669"/>
    <property type="project" value="UniProtKB-KW"/>
</dbReference>
<dbReference type="Pfam" id="PF21105">
    <property type="entry name" value="DyP_N"/>
    <property type="match status" value="1"/>
</dbReference>
<keyword evidence="6" id="KW-0408">Iron</keyword>
<dbReference type="InterPro" id="IPR006314">
    <property type="entry name" value="Dyp_peroxidase"/>
</dbReference>
<dbReference type="GO" id="GO:0020037">
    <property type="term" value="F:heme binding"/>
    <property type="evidence" value="ECO:0007669"/>
    <property type="project" value="InterPro"/>
</dbReference>
<feature type="region of interest" description="Disordered" evidence="8">
    <location>
        <begin position="71"/>
        <end position="90"/>
    </location>
</feature>
<proteinExistence type="inferred from homology"/>
<dbReference type="EMBL" id="NAFL01000166">
    <property type="protein sequence ID" value="OSJ36872.1"/>
    <property type="molecule type" value="Genomic_DNA"/>
</dbReference>
<dbReference type="AlphaFoldDB" id="A0A1Y2JXK5"/>
<dbReference type="InterPro" id="IPR011008">
    <property type="entry name" value="Dimeric_a/b-barrel"/>
</dbReference>
<evidence type="ECO:0000313" key="10">
    <source>
        <dbReference type="EMBL" id="OSJ36872.1"/>
    </source>
</evidence>
<dbReference type="GO" id="GO:0005829">
    <property type="term" value="C:cytosol"/>
    <property type="evidence" value="ECO:0007669"/>
    <property type="project" value="TreeGrafter"/>
</dbReference>
<comment type="similarity">
    <text evidence="7">Belongs to the DyP-type peroxidase family.</text>
</comment>
<feature type="compositionally biased region" description="Basic and acidic residues" evidence="8">
    <location>
        <begin position="557"/>
        <end position="567"/>
    </location>
</feature>
<comment type="cofactor">
    <cofactor evidence="1">
        <name>heme b</name>
        <dbReference type="ChEBI" id="CHEBI:60344"/>
    </cofactor>
</comment>
<sequence>MSSAGNMPWPLEPVLDMDDIQGIAVPGFLKPHQILLGIRYQRKEADMASLRTLLAKLTPDISTAADTLRDRREHRQLAKSPSSKSSDQKQKTVFPPLVAIGFGYQGLFDLAVGAALIPSVAYKNGMVARSALLGDSTTPGTPGNPTTWSVGKPSEELDILVVVAGDDRKSVRLRADEIVKAFVATGAKINEQVGNVRDDVEGQVGHEHFGFDDGVSQPGVRGRASGADDDFITDRYVDRSQFPAAALYGYPGQDLVWPGEFVIGYPQTGPDPLIPGPVLEPSPWWMRNGSYLVYRRLLQDVGLFWRTMRDEAERLSTLPGFDKMDEKTLASRLVGRWPSGAPVNRVPEGDDEDLGENSFANNHFRFDSNTHALKLIGGKDPFPQAEADPVGLTCPLAAHIRKVNTRDAPSDMGGRSSTFERRLLRVGVPFGPSLKNRYARKVEGEPERGLLFLSIQSSIEEQFEFLQARWINDESRPKAPSGHDMIVGQNAAAADGVRRCGIFGKGLQQARVEADGEFVTASGGGYFFVPSITALGTVIAGTQPELSVQLSADHRLEGVGPDKDLPKVARKTSSGRKARGKR</sequence>
<comment type="caution">
    <text evidence="10">The sequence shown here is derived from an EMBL/GenBank/DDBJ whole genome shotgun (WGS) entry which is preliminary data.</text>
</comment>
<dbReference type="Proteomes" id="UP000193335">
    <property type="component" value="Unassembled WGS sequence"/>
</dbReference>
<gene>
    <name evidence="10" type="ORF">BSZ19_02100</name>
</gene>